<dbReference type="InterPro" id="IPR013103">
    <property type="entry name" value="RVT_2"/>
</dbReference>
<dbReference type="PANTHER" id="PTHR42648">
    <property type="entry name" value="TRANSPOSASE, PUTATIVE-RELATED"/>
    <property type="match status" value="1"/>
</dbReference>
<keyword evidence="4" id="KW-0472">Membrane</keyword>
<keyword evidence="8" id="KW-1185">Reference proteome</keyword>
<evidence type="ECO:0000256" key="2">
    <source>
        <dbReference type="ARBA" id="ARBA00022801"/>
    </source>
</evidence>
<keyword evidence="4" id="KW-0812">Transmembrane</keyword>
<feature type="domain" description="Reverse transcriptase Ty1/copia-type" evidence="5">
    <location>
        <begin position="217"/>
        <end position="365"/>
    </location>
</feature>
<dbReference type="InterPro" id="IPR039537">
    <property type="entry name" value="Retrotran_Ty1/copia-like"/>
</dbReference>
<dbReference type="AlphaFoldDB" id="A0AAV8SU38"/>
<dbReference type="SUPFAM" id="SSF53098">
    <property type="entry name" value="Ribonuclease H-like"/>
    <property type="match status" value="1"/>
</dbReference>
<accession>A0AAV8SU38</accession>
<feature type="region of interest" description="Disordered" evidence="3">
    <location>
        <begin position="491"/>
        <end position="537"/>
    </location>
</feature>
<sequence length="591" mass="68592">MVRSMMGFAKLPKSFWGYAIETAVYLLNRVPSKTVAVTPYEMWTNKRPYLTHLKVWGCLAYVKRTQSDKLDAKSDKCLFVGYPKETMGYQFYLAEEQKVFVSKHAVFLEKEFLLQEDSGSKIELEEVQDARTDADQLAQLKLVTHHDEVTAQPSTHTKFIGHVDTPAREIWIFVNEQNDVLLIEDNEPTTYEEVLKSSESEKWLHAMKSEMDSMYENQVWTLVEAPKGIKPIGCKWVFKKKTDMDGNVITYKARLVAKGFRQRQGVDYDKTFSPVAMLKSIRILLAITTHYDYEIWQMDVKTTFLNGNLAEDVYMTQPEGFTSYDGEKVCKLQKSIYGLKQAFRSWNIRFDEVIKEFGFSQNPDEHFKIWLSKQFAMKDLGEATYILGIRIYRDISKRLLGLSQSTYIDKMLKRFSMDQSKRGYLLVIHGITLSKSMCPKTQDERMRMNMIPYASAVAVKNILKYLRRTKDVFLIYGDGDLKVSRYTDASFQSDKDDSKSQSVRIHTEAVRRSVERVPNKRRSSIQQPKQSTLPLEERRKQFGSRSSLLNLVWFLEVIGPYSCIVTTMGLLRRRRNQGLINDPNTYSANII</sequence>
<evidence type="ECO:0000256" key="1">
    <source>
        <dbReference type="ARBA" id="ARBA00022723"/>
    </source>
</evidence>
<dbReference type="EMBL" id="JAIWQS010000009">
    <property type="protein sequence ID" value="KAJ8755827.1"/>
    <property type="molecule type" value="Genomic_DNA"/>
</dbReference>
<keyword evidence="2" id="KW-0378">Hydrolase</keyword>
<evidence type="ECO:0000313" key="7">
    <source>
        <dbReference type="EMBL" id="KAJ8755827.1"/>
    </source>
</evidence>
<dbReference type="Pfam" id="PF07727">
    <property type="entry name" value="RVT_2"/>
    <property type="match status" value="1"/>
</dbReference>
<dbReference type="Proteomes" id="UP001159364">
    <property type="component" value="Linkage Group LG09"/>
</dbReference>
<name>A0AAV8SU38_9ROSI</name>
<evidence type="ECO:0000313" key="8">
    <source>
        <dbReference type="Proteomes" id="UP001159364"/>
    </source>
</evidence>
<dbReference type="PANTHER" id="PTHR42648:SF27">
    <property type="entry name" value="RNA-DIRECTED DNA POLYMERASE"/>
    <property type="match status" value="1"/>
</dbReference>
<dbReference type="GO" id="GO:0046872">
    <property type="term" value="F:metal ion binding"/>
    <property type="evidence" value="ECO:0007669"/>
    <property type="project" value="UniProtKB-KW"/>
</dbReference>
<protein>
    <recommendedName>
        <fullName evidence="9">Reverse transcriptase Ty1/copia-type domain-containing protein</fullName>
    </recommendedName>
</protein>
<comment type="caution">
    <text evidence="7">The sequence shown here is derived from an EMBL/GenBank/DDBJ whole genome shotgun (WGS) entry which is preliminary data.</text>
</comment>
<feature type="compositionally biased region" description="Polar residues" evidence="3">
    <location>
        <begin position="524"/>
        <end position="533"/>
    </location>
</feature>
<evidence type="ECO:0000256" key="4">
    <source>
        <dbReference type="SAM" id="Phobius"/>
    </source>
</evidence>
<gene>
    <name evidence="7" type="ORF">K2173_024372</name>
</gene>
<evidence type="ECO:0000259" key="6">
    <source>
        <dbReference type="Pfam" id="PF25597"/>
    </source>
</evidence>
<dbReference type="Pfam" id="PF25597">
    <property type="entry name" value="SH3_retrovirus"/>
    <property type="match status" value="1"/>
</dbReference>
<evidence type="ECO:0000256" key="3">
    <source>
        <dbReference type="SAM" id="MobiDB-lite"/>
    </source>
</evidence>
<dbReference type="InterPro" id="IPR012337">
    <property type="entry name" value="RNaseH-like_sf"/>
</dbReference>
<evidence type="ECO:0008006" key="9">
    <source>
        <dbReference type="Google" id="ProtNLM"/>
    </source>
</evidence>
<organism evidence="7 8">
    <name type="scientific">Erythroxylum novogranatense</name>
    <dbReference type="NCBI Taxonomy" id="1862640"/>
    <lineage>
        <taxon>Eukaryota</taxon>
        <taxon>Viridiplantae</taxon>
        <taxon>Streptophyta</taxon>
        <taxon>Embryophyta</taxon>
        <taxon>Tracheophyta</taxon>
        <taxon>Spermatophyta</taxon>
        <taxon>Magnoliopsida</taxon>
        <taxon>eudicotyledons</taxon>
        <taxon>Gunneridae</taxon>
        <taxon>Pentapetalae</taxon>
        <taxon>rosids</taxon>
        <taxon>fabids</taxon>
        <taxon>Malpighiales</taxon>
        <taxon>Erythroxylaceae</taxon>
        <taxon>Erythroxylum</taxon>
    </lineage>
</organism>
<reference evidence="7 8" key="1">
    <citation type="submission" date="2021-09" db="EMBL/GenBank/DDBJ databases">
        <title>Genomic insights and catalytic innovation underlie evolution of tropane alkaloids biosynthesis.</title>
        <authorList>
            <person name="Wang Y.-J."/>
            <person name="Tian T."/>
            <person name="Huang J.-P."/>
            <person name="Huang S.-X."/>
        </authorList>
    </citation>
    <scope>NUCLEOTIDE SEQUENCE [LARGE SCALE GENOMIC DNA]</scope>
    <source>
        <strain evidence="7">KIB-2018</strain>
        <tissue evidence="7">Leaf</tissue>
    </source>
</reference>
<feature type="compositionally biased region" description="Basic and acidic residues" evidence="3">
    <location>
        <begin position="493"/>
        <end position="518"/>
    </location>
</feature>
<dbReference type="GO" id="GO:0016787">
    <property type="term" value="F:hydrolase activity"/>
    <property type="evidence" value="ECO:0007669"/>
    <property type="project" value="UniProtKB-KW"/>
</dbReference>
<evidence type="ECO:0000259" key="5">
    <source>
        <dbReference type="Pfam" id="PF07727"/>
    </source>
</evidence>
<proteinExistence type="predicted"/>
<dbReference type="InterPro" id="IPR057670">
    <property type="entry name" value="SH3_retrovirus"/>
</dbReference>
<keyword evidence="4" id="KW-1133">Transmembrane helix</keyword>
<feature type="domain" description="Retroviral polymerase SH3-like" evidence="6">
    <location>
        <begin position="58"/>
        <end position="115"/>
    </location>
</feature>
<keyword evidence="1" id="KW-0479">Metal-binding</keyword>
<feature type="transmembrane region" description="Helical" evidence="4">
    <location>
        <begin position="548"/>
        <end position="571"/>
    </location>
</feature>